<organism evidence="1 2">
    <name type="scientific">Neptunomonas phycophila</name>
    <dbReference type="NCBI Taxonomy" id="1572645"/>
    <lineage>
        <taxon>Bacteria</taxon>
        <taxon>Pseudomonadati</taxon>
        <taxon>Pseudomonadota</taxon>
        <taxon>Gammaproteobacteria</taxon>
        <taxon>Oceanospirillales</taxon>
        <taxon>Oceanospirillaceae</taxon>
        <taxon>Neptunomonas</taxon>
    </lineage>
</organism>
<keyword evidence="2" id="KW-1185">Reference proteome</keyword>
<dbReference type="Proteomes" id="UP001177341">
    <property type="component" value="Unassembled WGS sequence"/>
</dbReference>
<reference evidence="1" key="1">
    <citation type="submission" date="2023-07" db="EMBL/GenBank/DDBJ databases">
        <title>Genome content predicts the carbon catabolic preferences of heterotrophic bacteria.</title>
        <authorList>
            <person name="Gralka M."/>
        </authorList>
    </citation>
    <scope>NUCLEOTIDE SEQUENCE</scope>
    <source>
        <strain evidence="1">5G01</strain>
    </source>
</reference>
<name>A0ABT9EVY0_9GAMM</name>
<protein>
    <submittedName>
        <fullName evidence="1">Uncharacterized protein</fullName>
    </submittedName>
</protein>
<accession>A0ABT9EVY0</accession>
<dbReference type="EMBL" id="JAUYVO010000006">
    <property type="protein sequence ID" value="MDP2523072.1"/>
    <property type="molecule type" value="Genomic_DNA"/>
</dbReference>
<proteinExistence type="predicted"/>
<evidence type="ECO:0000313" key="2">
    <source>
        <dbReference type="Proteomes" id="UP001177341"/>
    </source>
</evidence>
<dbReference type="RefSeq" id="WP_305450780.1">
    <property type="nucleotide sequence ID" value="NZ_JAUYVO010000006.1"/>
</dbReference>
<evidence type="ECO:0000313" key="1">
    <source>
        <dbReference type="EMBL" id="MDP2523072.1"/>
    </source>
</evidence>
<comment type="caution">
    <text evidence="1">The sequence shown here is derived from an EMBL/GenBank/DDBJ whole genome shotgun (WGS) entry which is preliminary data.</text>
</comment>
<gene>
    <name evidence="1" type="ORF">Q8W30_10875</name>
</gene>
<sequence>MKVSAQEKFNYYLTINSKGSFYNLYINGIEIEHRKSVKHETITLPVNQSLVSDENKISISYMPLVDKLGKNKYVIGPKEDFYIDVSLERVSLKSRDKSNVSILSINYDMDSGAIISSEKTINGSERIYQDSGLASDKKIVVGEGKFFSSFTDPMSSFTVESSFLVSDGFPKFPWENGIEIQVDKNLRQKLRAAYIDLYNDIYNGRFDDVYNKLEPVWEHGAVSLHLGDAQKFVRDNNVKEKYTRVRSDGAILKPIQLSDNPSGDVIEVLGGGKLVRILPVPIEWEFPNTNKGRIAEVVFYMDQDGELKPGAVF</sequence>